<reference evidence="2 3" key="1">
    <citation type="submission" date="2023-03" db="EMBL/GenBank/DDBJ databases">
        <title>Draft genome sequence of Streptomyces sp. RB6PN23 isolated from peat swamp forest in Thailand.</title>
        <authorList>
            <person name="Klaysubun C."/>
            <person name="Duangmal K."/>
        </authorList>
    </citation>
    <scope>NUCLEOTIDE SEQUENCE [LARGE SCALE GENOMIC DNA]</scope>
    <source>
        <strain evidence="2 3">RB6PN23</strain>
    </source>
</reference>
<organism evidence="2 3">
    <name type="scientific">Streptomyces silvisoli</name>
    <dbReference type="NCBI Taxonomy" id="3034235"/>
    <lineage>
        <taxon>Bacteria</taxon>
        <taxon>Bacillati</taxon>
        <taxon>Actinomycetota</taxon>
        <taxon>Actinomycetes</taxon>
        <taxon>Kitasatosporales</taxon>
        <taxon>Streptomycetaceae</taxon>
        <taxon>Streptomyces</taxon>
    </lineage>
</organism>
<comment type="caution">
    <text evidence="2">The sequence shown here is derived from an EMBL/GenBank/DDBJ whole genome shotgun (WGS) entry which is preliminary data.</text>
</comment>
<dbReference type="EMBL" id="JARJBC010000008">
    <property type="protein sequence ID" value="MDF3290603.1"/>
    <property type="molecule type" value="Genomic_DNA"/>
</dbReference>
<dbReference type="Pfam" id="PF03995">
    <property type="entry name" value="Inhibitor_I36"/>
    <property type="match status" value="1"/>
</dbReference>
<name>A0ABT5ZNM2_9ACTN</name>
<accession>A0ABT5ZNM2</accession>
<sequence length="128" mass="13552">MRTIRDVALTASVAALVLAGTSVTSANARPAQGGGSQGACAAGQLCLWPKTGYRGQRQTVELAQIGIERCTSLPEGVTQASLANRLGRPVTTYQSETCAETGEFTTYPSGTWVPESPFVVRAYKVWEN</sequence>
<evidence type="ECO:0000256" key="1">
    <source>
        <dbReference type="SAM" id="SignalP"/>
    </source>
</evidence>
<protein>
    <submittedName>
        <fullName evidence="2">Peptidase inhibitor family I36 protein</fullName>
    </submittedName>
</protein>
<keyword evidence="1" id="KW-0732">Signal</keyword>
<proteinExistence type="predicted"/>
<keyword evidence="3" id="KW-1185">Reference proteome</keyword>
<evidence type="ECO:0000313" key="2">
    <source>
        <dbReference type="EMBL" id="MDF3290603.1"/>
    </source>
</evidence>
<dbReference type="Proteomes" id="UP001216579">
    <property type="component" value="Unassembled WGS sequence"/>
</dbReference>
<dbReference type="RefSeq" id="WP_276093990.1">
    <property type="nucleotide sequence ID" value="NZ_JARJBC010000008.1"/>
</dbReference>
<feature type="signal peptide" evidence="1">
    <location>
        <begin position="1"/>
        <end position="28"/>
    </location>
</feature>
<gene>
    <name evidence="2" type="ORF">P3G67_15370</name>
</gene>
<feature type="chain" id="PRO_5046193452" evidence="1">
    <location>
        <begin position="29"/>
        <end position="128"/>
    </location>
</feature>
<evidence type="ECO:0000313" key="3">
    <source>
        <dbReference type="Proteomes" id="UP001216579"/>
    </source>
</evidence>